<reference evidence="2" key="1">
    <citation type="submission" date="2018-02" db="EMBL/GenBank/DDBJ databases">
        <authorList>
            <person name="Clavel T."/>
            <person name="Strowig T."/>
        </authorList>
    </citation>
    <scope>NUCLEOTIDE SEQUENCE [LARGE SCALE GENOMIC DNA]</scope>
    <source>
        <strain evidence="2">DSM 103720</strain>
    </source>
</reference>
<comment type="caution">
    <text evidence="1">The sequence shown here is derived from an EMBL/GenBank/DDBJ whole genome shotgun (WGS) entry which is preliminary data.</text>
</comment>
<gene>
    <name evidence="1" type="ORF">C5O23_09935</name>
</gene>
<organism evidence="1 2">
    <name type="scientific">Duncaniella muris</name>
    <dbReference type="NCBI Taxonomy" id="2094150"/>
    <lineage>
        <taxon>Bacteria</taxon>
        <taxon>Pseudomonadati</taxon>
        <taxon>Bacteroidota</taxon>
        <taxon>Bacteroidia</taxon>
        <taxon>Bacteroidales</taxon>
        <taxon>Muribaculaceae</taxon>
        <taxon>Duncaniella</taxon>
    </lineage>
</organism>
<accession>A0A2V1ILJ3</accession>
<proteinExistence type="predicted"/>
<dbReference type="Proteomes" id="UP000244905">
    <property type="component" value="Unassembled WGS sequence"/>
</dbReference>
<name>A0A2V1ILJ3_9BACT</name>
<keyword evidence="2" id="KW-1185">Reference proteome</keyword>
<sequence>MLDLWRLHYAGSPPLADAVFRRNDGIDSTAVYIAAINRWYSRLLREAPASMLAPSRLDLPLPPPSADASTVLSLPAGTVRVLEVRLASWLRPAEVITDPSSPQLPLQLHRFTRATAASPVAFFSGGELRLYPAVTAADRLLSLDCAVCEDGLYEFDDSALACLHNYTCES</sequence>
<dbReference type="AlphaFoldDB" id="A0A2V1ILJ3"/>
<dbReference type="EMBL" id="PUEC01000022">
    <property type="protein sequence ID" value="PWB01368.1"/>
    <property type="molecule type" value="Genomic_DNA"/>
</dbReference>
<protein>
    <submittedName>
        <fullName evidence="1">Uncharacterized protein</fullName>
    </submittedName>
</protein>
<evidence type="ECO:0000313" key="2">
    <source>
        <dbReference type="Proteomes" id="UP000244905"/>
    </source>
</evidence>
<evidence type="ECO:0000313" key="1">
    <source>
        <dbReference type="EMBL" id="PWB01368.1"/>
    </source>
</evidence>